<feature type="region of interest" description="Disordered" evidence="1">
    <location>
        <begin position="1"/>
        <end position="27"/>
    </location>
</feature>
<name>A0A803PRB2_CANSA</name>
<feature type="compositionally biased region" description="Polar residues" evidence="1">
    <location>
        <begin position="17"/>
        <end position="27"/>
    </location>
</feature>
<protein>
    <submittedName>
        <fullName evidence="2">Uncharacterized protein</fullName>
    </submittedName>
</protein>
<reference evidence="2" key="2">
    <citation type="submission" date="2021-03" db="UniProtKB">
        <authorList>
            <consortium name="EnsemblPlants"/>
        </authorList>
    </citation>
    <scope>IDENTIFICATION</scope>
</reference>
<sequence length="85" mass="9144">MEISVRTFDKSLPNKVDGQTKSSVGDSSNIRRVGKLVRKTRAGVFLHPWPANPVEGCPEHGTVHPGRPAIGFGQDLTSLCTFLSG</sequence>
<dbReference type="Gramene" id="evm.model.05.659">
    <property type="protein sequence ID" value="cds.evm.model.05.659"/>
    <property type="gene ID" value="evm.TU.05.659"/>
</dbReference>
<dbReference type="Proteomes" id="UP000596661">
    <property type="component" value="Chromosome 5"/>
</dbReference>
<dbReference type="EMBL" id="UZAU01000438">
    <property type="status" value="NOT_ANNOTATED_CDS"/>
    <property type="molecule type" value="Genomic_DNA"/>
</dbReference>
<accession>A0A803PRB2</accession>
<reference evidence="2" key="1">
    <citation type="submission" date="2018-11" db="EMBL/GenBank/DDBJ databases">
        <authorList>
            <person name="Grassa J C."/>
        </authorList>
    </citation>
    <scope>NUCLEOTIDE SEQUENCE [LARGE SCALE GENOMIC DNA]</scope>
</reference>
<proteinExistence type="predicted"/>
<dbReference type="AlphaFoldDB" id="A0A803PRB2"/>
<evidence type="ECO:0000313" key="2">
    <source>
        <dbReference type="EnsemblPlants" id="cds.evm.model.05.659"/>
    </source>
</evidence>
<evidence type="ECO:0000313" key="3">
    <source>
        <dbReference type="Proteomes" id="UP000596661"/>
    </source>
</evidence>
<evidence type="ECO:0000256" key="1">
    <source>
        <dbReference type="SAM" id="MobiDB-lite"/>
    </source>
</evidence>
<keyword evidence="3" id="KW-1185">Reference proteome</keyword>
<dbReference type="EnsemblPlants" id="evm.model.05.659">
    <property type="protein sequence ID" value="cds.evm.model.05.659"/>
    <property type="gene ID" value="evm.TU.05.659"/>
</dbReference>
<organism evidence="2 3">
    <name type="scientific">Cannabis sativa</name>
    <name type="common">Hemp</name>
    <name type="synonym">Marijuana</name>
    <dbReference type="NCBI Taxonomy" id="3483"/>
    <lineage>
        <taxon>Eukaryota</taxon>
        <taxon>Viridiplantae</taxon>
        <taxon>Streptophyta</taxon>
        <taxon>Embryophyta</taxon>
        <taxon>Tracheophyta</taxon>
        <taxon>Spermatophyta</taxon>
        <taxon>Magnoliopsida</taxon>
        <taxon>eudicotyledons</taxon>
        <taxon>Gunneridae</taxon>
        <taxon>Pentapetalae</taxon>
        <taxon>rosids</taxon>
        <taxon>fabids</taxon>
        <taxon>Rosales</taxon>
        <taxon>Cannabaceae</taxon>
        <taxon>Cannabis</taxon>
    </lineage>
</organism>